<dbReference type="HAMAP" id="MF_00275">
    <property type="entry name" value="KdpA"/>
    <property type="match status" value="1"/>
</dbReference>
<evidence type="ECO:0000256" key="1">
    <source>
        <dbReference type="ARBA" id="ARBA00022448"/>
    </source>
</evidence>
<dbReference type="EMBL" id="CP032627">
    <property type="protein sequence ID" value="AYG00204.1"/>
    <property type="molecule type" value="Genomic_DNA"/>
</dbReference>
<dbReference type="RefSeq" id="WP_120771592.1">
    <property type="nucleotide sequence ID" value="NZ_CP032627.1"/>
</dbReference>
<keyword evidence="2 9" id="KW-1003">Cell membrane</keyword>
<feature type="transmembrane region" description="Helical" evidence="9">
    <location>
        <begin position="128"/>
        <end position="150"/>
    </location>
</feature>
<proteinExistence type="inferred from homology"/>
<dbReference type="GO" id="GO:0030955">
    <property type="term" value="F:potassium ion binding"/>
    <property type="evidence" value="ECO:0007669"/>
    <property type="project" value="UniProtKB-UniRule"/>
</dbReference>
<dbReference type="GO" id="GO:0005886">
    <property type="term" value="C:plasma membrane"/>
    <property type="evidence" value="ECO:0007669"/>
    <property type="project" value="UniProtKB-SubCell"/>
</dbReference>
<dbReference type="Proteomes" id="UP000269374">
    <property type="component" value="Chromosome"/>
</dbReference>
<feature type="transmembrane region" description="Helical" evidence="9">
    <location>
        <begin position="253"/>
        <end position="272"/>
    </location>
</feature>
<evidence type="ECO:0000313" key="10">
    <source>
        <dbReference type="EMBL" id="AYG00204.1"/>
    </source>
</evidence>
<evidence type="ECO:0000256" key="4">
    <source>
        <dbReference type="ARBA" id="ARBA00022692"/>
    </source>
</evidence>
<gene>
    <name evidence="9 10" type="primary">kdpA</name>
    <name evidence="10" type="ORF">D7I46_03335</name>
</gene>
<evidence type="ECO:0000256" key="7">
    <source>
        <dbReference type="ARBA" id="ARBA00023065"/>
    </source>
</evidence>
<dbReference type="PIRSF" id="PIRSF001294">
    <property type="entry name" value="K_ATPaseA"/>
    <property type="match status" value="1"/>
</dbReference>
<keyword evidence="8 9" id="KW-0472">Membrane</keyword>
<dbReference type="KEGG" id="lact:D7I46_03335"/>
<evidence type="ECO:0000256" key="8">
    <source>
        <dbReference type="ARBA" id="ARBA00023136"/>
    </source>
</evidence>
<feature type="transmembrane region" description="Helical" evidence="9">
    <location>
        <begin position="170"/>
        <end position="191"/>
    </location>
</feature>
<evidence type="ECO:0000256" key="9">
    <source>
        <dbReference type="HAMAP-Rule" id="MF_00275"/>
    </source>
</evidence>
<evidence type="ECO:0000256" key="3">
    <source>
        <dbReference type="ARBA" id="ARBA00022538"/>
    </source>
</evidence>
<keyword evidence="5 9" id="KW-0630">Potassium</keyword>
<evidence type="ECO:0000313" key="11">
    <source>
        <dbReference type="Proteomes" id="UP000269374"/>
    </source>
</evidence>
<comment type="similarity">
    <text evidence="9">Belongs to the KdpA family.</text>
</comment>
<name>A0A387BD57_9LACT</name>
<keyword evidence="1 9" id="KW-0813">Transport</keyword>
<keyword evidence="4 9" id="KW-0812">Transmembrane</keyword>
<keyword evidence="11" id="KW-1185">Reference proteome</keyword>
<comment type="function">
    <text evidence="9">Part of the high-affinity ATP-driven potassium transport (or Kdp) system, which catalyzes the hydrolysis of ATP coupled with the electrogenic transport of potassium into the cytoplasm. This subunit binds the extracellular potassium ions and delivers the ions to the membrane domain of KdpB through an intramembrane tunnel.</text>
</comment>
<dbReference type="AlphaFoldDB" id="A0A387BD57"/>
<comment type="subcellular location">
    <subcellularLocation>
        <location evidence="9">Cell membrane</location>
        <topology evidence="9">Multi-pass membrane protein</topology>
    </subcellularLocation>
</comment>
<dbReference type="InterPro" id="IPR004623">
    <property type="entry name" value="KdpA"/>
</dbReference>
<dbReference type="GO" id="GO:0008556">
    <property type="term" value="F:P-type potassium transmembrane transporter activity"/>
    <property type="evidence" value="ECO:0007669"/>
    <property type="project" value="InterPro"/>
</dbReference>
<keyword evidence="7 9" id="KW-0406">Ion transport</keyword>
<dbReference type="PANTHER" id="PTHR30607:SF2">
    <property type="entry name" value="POTASSIUM-TRANSPORTING ATPASE POTASSIUM-BINDING SUBUNIT"/>
    <property type="match status" value="1"/>
</dbReference>
<keyword evidence="10" id="KW-0378">Hydrolase</keyword>
<feature type="transmembrane region" description="Helical" evidence="9">
    <location>
        <begin position="60"/>
        <end position="79"/>
    </location>
</feature>
<feature type="transmembrane region" description="Helical" evidence="9">
    <location>
        <begin position="442"/>
        <end position="466"/>
    </location>
</feature>
<feature type="transmembrane region" description="Helical" evidence="9">
    <location>
        <begin position="402"/>
        <end position="421"/>
    </location>
</feature>
<evidence type="ECO:0000256" key="2">
    <source>
        <dbReference type="ARBA" id="ARBA00022475"/>
    </source>
</evidence>
<feature type="transmembrane region" description="Helical" evidence="9">
    <location>
        <begin position="552"/>
        <end position="576"/>
    </location>
</feature>
<feature type="transmembrane region" description="Helical" evidence="9">
    <location>
        <begin position="305"/>
        <end position="324"/>
    </location>
</feature>
<dbReference type="PANTHER" id="PTHR30607">
    <property type="entry name" value="POTASSIUM-TRANSPORTING ATPASE A CHAIN"/>
    <property type="match status" value="1"/>
</dbReference>
<feature type="transmembrane region" description="Helical" evidence="9">
    <location>
        <begin position="502"/>
        <end position="531"/>
    </location>
</feature>
<keyword evidence="3 9" id="KW-0633">Potassium transport</keyword>
<evidence type="ECO:0000256" key="5">
    <source>
        <dbReference type="ARBA" id="ARBA00022958"/>
    </source>
</evidence>
<sequence length="581" mass="62845">MLQSVFVLVIGVCLMLPTGKYLYHIATGQRTFADSVMNRVDALIYKCIGVKKQGMTWKKYAIALVLTNAVMAFWGYLILRVQALPIFNPNGISAMEQSLSFNTVISFITNTNLQDYAGESALSYLSQMVVITFMMFTSAASGFAAAMAFIRGLSGKFQDMGNFYVDFVRIITRVLLPFSIIGALILISQGVPQTLMHTLTVTTLEGKFQDIAMGPVAALEIIKHLGTNGGGFFGANSAMPFENPNVLTNLVEMLSMMLLPGSILVAFGHMVADNQSVLTERSEKLSVNDKTQKIKKVWLGRQARPIFIVMSVLFIAGLIVILWVESKGNPILQHIGLSQSMGNMEGKETRFGVTMSGLFTEITTAFTTGSVNNMHDTLMPLSGGVALVNMMFNVIFGGKGVGLMNMILYVILAVFICGLMIGRTPVYLGKKIEGTEMKLTAMGIIVHPFLILSFSALAVSLAAGVAGVSNPGFHGLSQIIYQYTSSSANNGSGFEGLKDNTAFWNITTGFAMFFGRYVTMIIQLAIAGSLMMKKPVNESQGTLKTDTGTFTIVLFVIVIVISALTFLPTLVLGPIAESLTL</sequence>
<feature type="transmembrane region" description="Helical" evidence="9">
    <location>
        <begin position="6"/>
        <end position="23"/>
    </location>
</feature>
<reference evidence="10 11" key="1">
    <citation type="submission" date="2018-09" db="EMBL/GenBank/DDBJ databases">
        <title>Genome sequencing of strain 1JSPR-7.</title>
        <authorList>
            <person name="Heo J."/>
            <person name="Kim S.-J."/>
            <person name="Kwon S.-W."/>
        </authorList>
    </citation>
    <scope>NUCLEOTIDE SEQUENCE [LARGE SCALE GENOMIC DNA]</scope>
    <source>
        <strain evidence="10 11">1JSPR-7</strain>
    </source>
</reference>
<organism evidence="10 11">
    <name type="scientific">Lactococcus allomyrinae</name>
    <dbReference type="NCBI Taxonomy" id="2419773"/>
    <lineage>
        <taxon>Bacteria</taxon>
        <taxon>Bacillati</taxon>
        <taxon>Bacillota</taxon>
        <taxon>Bacilli</taxon>
        <taxon>Lactobacillales</taxon>
        <taxon>Streptococcaceae</taxon>
        <taxon>Lactococcus</taxon>
    </lineage>
</organism>
<comment type="subunit">
    <text evidence="9">The system is composed of three essential subunits: KdpA, KdpB and KdpC.</text>
</comment>
<protein>
    <recommendedName>
        <fullName evidence="9">Potassium-transporting ATPase potassium-binding subunit</fullName>
    </recommendedName>
    <alternativeName>
        <fullName evidence="9">ATP phosphohydrolase [potassium-transporting] A chain</fullName>
    </alternativeName>
    <alternativeName>
        <fullName evidence="9">Potassium-binding and translocating subunit A</fullName>
    </alternativeName>
    <alternativeName>
        <fullName evidence="9">Potassium-translocating ATPase A chain</fullName>
    </alternativeName>
</protein>
<dbReference type="Pfam" id="PF03814">
    <property type="entry name" value="KdpA"/>
    <property type="match status" value="1"/>
</dbReference>
<accession>A0A387BD57</accession>
<dbReference type="OrthoDB" id="9763796at2"/>
<keyword evidence="6 9" id="KW-1133">Transmembrane helix</keyword>
<dbReference type="GO" id="GO:0016787">
    <property type="term" value="F:hydrolase activity"/>
    <property type="evidence" value="ECO:0007669"/>
    <property type="project" value="UniProtKB-KW"/>
</dbReference>
<evidence type="ECO:0000256" key="6">
    <source>
        <dbReference type="ARBA" id="ARBA00022989"/>
    </source>
</evidence>